<evidence type="ECO:0000313" key="4">
    <source>
        <dbReference type="Proteomes" id="UP001215231"/>
    </source>
</evidence>
<dbReference type="InterPro" id="IPR005545">
    <property type="entry name" value="YCII"/>
</dbReference>
<comment type="similarity">
    <text evidence="1">Belongs to the YciI family.</text>
</comment>
<sequence length="95" mass="10449">MFIILLKFSENKSQASQFMPGHQAWIKQGLNEGVFLMVGSLQPGKGGVVLAHNSTLETLQSRVNNDPFVAENVVSAEILEISPHQGDQRLNFLLS</sequence>
<protein>
    <recommendedName>
        <fullName evidence="2">YCII-related domain-containing protein</fullName>
    </recommendedName>
</protein>
<dbReference type="Proteomes" id="UP001215231">
    <property type="component" value="Chromosome"/>
</dbReference>
<dbReference type="Gene3D" id="3.30.70.1060">
    <property type="entry name" value="Dimeric alpha+beta barrel"/>
    <property type="match status" value="1"/>
</dbReference>
<reference evidence="3 4" key="1">
    <citation type="journal article" date="2022" name="Mar. Drugs">
        <title>Bioassay-Guided Fractionation Leads to the Detection of Cholic Acid Generated by the Rare Thalassomonas sp.</title>
        <authorList>
            <person name="Pheiffer F."/>
            <person name="Schneider Y.K."/>
            <person name="Hansen E.H."/>
            <person name="Andersen J.H."/>
            <person name="Isaksson J."/>
            <person name="Busche T."/>
            <person name="R C."/>
            <person name="Kalinowski J."/>
            <person name="Zyl L.V."/>
            <person name="Trindade M."/>
        </authorList>
    </citation>
    <scope>NUCLEOTIDE SEQUENCE [LARGE SCALE GENOMIC DNA]</scope>
    <source>
        <strain evidence="3 4">A5K-61T</strain>
    </source>
</reference>
<name>A0ABY7VJM7_9GAMM</name>
<gene>
    <name evidence="3" type="ORF">H3N35_11175</name>
</gene>
<keyword evidence="4" id="KW-1185">Reference proteome</keyword>
<dbReference type="EMBL" id="CP059693">
    <property type="protein sequence ID" value="WDE13949.1"/>
    <property type="molecule type" value="Genomic_DNA"/>
</dbReference>
<dbReference type="Pfam" id="PF03795">
    <property type="entry name" value="YCII"/>
    <property type="match status" value="1"/>
</dbReference>
<evidence type="ECO:0000313" key="3">
    <source>
        <dbReference type="EMBL" id="WDE13949.1"/>
    </source>
</evidence>
<dbReference type="PANTHER" id="PTHR37828:SF1">
    <property type="entry name" value="YCII-RELATED DOMAIN-CONTAINING PROTEIN"/>
    <property type="match status" value="1"/>
</dbReference>
<proteinExistence type="inferred from homology"/>
<dbReference type="RefSeq" id="WP_274054403.1">
    <property type="nucleotide sequence ID" value="NZ_CP059693.1"/>
</dbReference>
<dbReference type="PANTHER" id="PTHR37828">
    <property type="entry name" value="GSR2449 PROTEIN"/>
    <property type="match status" value="1"/>
</dbReference>
<feature type="domain" description="YCII-related" evidence="2">
    <location>
        <begin position="2"/>
        <end position="77"/>
    </location>
</feature>
<accession>A0ABY7VJM7</accession>
<organism evidence="3 4">
    <name type="scientific">Thalassomonas haliotis</name>
    <dbReference type="NCBI Taxonomy" id="485448"/>
    <lineage>
        <taxon>Bacteria</taxon>
        <taxon>Pseudomonadati</taxon>
        <taxon>Pseudomonadota</taxon>
        <taxon>Gammaproteobacteria</taxon>
        <taxon>Alteromonadales</taxon>
        <taxon>Colwelliaceae</taxon>
        <taxon>Thalassomonas</taxon>
    </lineage>
</organism>
<dbReference type="SUPFAM" id="SSF54909">
    <property type="entry name" value="Dimeric alpha+beta barrel"/>
    <property type="match status" value="1"/>
</dbReference>
<dbReference type="InterPro" id="IPR011008">
    <property type="entry name" value="Dimeric_a/b-barrel"/>
</dbReference>
<evidence type="ECO:0000259" key="2">
    <source>
        <dbReference type="Pfam" id="PF03795"/>
    </source>
</evidence>
<evidence type="ECO:0000256" key="1">
    <source>
        <dbReference type="ARBA" id="ARBA00007689"/>
    </source>
</evidence>